<sequence>MPGSDSEPPRKKRKPDEISSECLTDIISEVDLEIALRERLAQTLQDRIAWARILQENVLKSEGALPQAETEAYHVAALEAWDAIHAPCDVMVDRELPRTRLSVERTQSATRTPLHPYEAPRKPPLRSTAQRSARVDMTTTSKPRFLYMRAPQTTGPTDMFYILKCPVCQRTTFTSLQGLLNHARIAHKLEWGTHDECIRGCAVLHDPESAGDDLPTSLERGLEISGGAAVLPSLQRMFQMAVGGDTQSLTFPSSTTLRDSKATEKPELPSKPDVIEQGSFPEDKVSEPGDHPVQQSTLISRTLGHHIDTPALAPFLGKTVRRKQIKVWCEDEDVDIDDCSSSRWENTLSRSRKIRRTGHKRSSPIEVDDTVITSALPHPSSQPVHAPGPETGDVLQDTPEVLETINPVAPAHSAQGSRFHMVARVVVSDRSWWTPSESRADEDQSHRWMILVEAPSYSMNLTTILNSICVSPAEFQPLQPSSDIHFELKCSEPPFVVIGTASHPFLARVELHFNPVSGKGDEHQKIVLEHWVELDPVKLPHPVTGEEQVVDVELDRQTLIGPARKDVFNIASRGIWDRSTILRGTSVDGPVGKMKTNKAVPEYEQVLRDLLPRFPMTMKDVQARTRSGYANVPYKLATSPTHLKSLPMGRRKAIEWGRASALRDVYVAEGQTRSSTLPSMSTGDVFEWLEDNGFFIRDTISIQETSLKKRSRRLPKEISDADALPDEWCARCGLLSRVHAYFAEVKAEEDTEEASCPFVGTDPWRSSLPVINIHDMIRPAESCSLPGFTPRRYNDKQGFGWRRKARDLVAAVDPAMILGVERVVRHLSLPTFISSQPQLPKGHPNHRPEDAESLTLSLDCLGPTKDDVDHALAPYAVLGAVLKRFVGDLVRGGLEVAKRDKDRAIQLLIESDHRAIKEEDASAGDVAATGDAGVDVPQSQTKRNAVRSVVTKGRRTIVSSSKMLTPGHILRGVVDRAFPSSMAGSSRLTAFERRHSGAEQAIYLSLAGVGIPLDHKTDSADTLPSRVVVKQEEDG</sequence>
<keyword evidence="1 2" id="KW-0539">Nucleus</keyword>
<dbReference type="InterPro" id="IPR058706">
    <property type="entry name" value="zf-C2H2_AHC1-like"/>
</dbReference>
<evidence type="ECO:0000313" key="5">
    <source>
        <dbReference type="EMBL" id="KAL0961169.1"/>
    </source>
</evidence>
<dbReference type="InterPro" id="IPR038704">
    <property type="entry name" value="YEAST_sf"/>
</dbReference>
<dbReference type="Gene3D" id="2.60.40.1970">
    <property type="entry name" value="YEATS domain"/>
    <property type="match status" value="1"/>
</dbReference>
<dbReference type="Pfam" id="PF22951">
    <property type="entry name" value="3HBD"/>
    <property type="match status" value="1"/>
</dbReference>
<evidence type="ECO:0000256" key="2">
    <source>
        <dbReference type="PROSITE-ProRule" id="PRU00376"/>
    </source>
</evidence>
<evidence type="ECO:0000256" key="1">
    <source>
        <dbReference type="ARBA" id="ARBA00023242"/>
    </source>
</evidence>
<dbReference type="Pfam" id="PF25909">
    <property type="entry name" value="zf-C2H2_AHC1"/>
    <property type="match status" value="1"/>
</dbReference>
<protein>
    <recommendedName>
        <fullName evidence="4">YEATS domain-containing protein</fullName>
    </recommendedName>
</protein>
<comment type="subcellular location">
    <subcellularLocation>
        <location evidence="2">Nucleus</location>
    </subcellularLocation>
</comment>
<proteinExistence type="predicted"/>
<feature type="domain" description="YEATS" evidence="4">
    <location>
        <begin position="415"/>
        <end position="564"/>
    </location>
</feature>
<dbReference type="InterPro" id="IPR055127">
    <property type="entry name" value="YEATS2_3HBD"/>
</dbReference>
<evidence type="ECO:0000313" key="6">
    <source>
        <dbReference type="Proteomes" id="UP001556367"/>
    </source>
</evidence>
<feature type="compositionally biased region" description="Basic and acidic residues" evidence="3">
    <location>
        <begin position="281"/>
        <end position="290"/>
    </location>
</feature>
<feature type="region of interest" description="Disordered" evidence="3">
    <location>
        <begin position="249"/>
        <end position="293"/>
    </location>
</feature>
<evidence type="ECO:0000256" key="3">
    <source>
        <dbReference type="SAM" id="MobiDB-lite"/>
    </source>
</evidence>
<feature type="compositionally biased region" description="Basic and acidic residues" evidence="3">
    <location>
        <begin position="258"/>
        <end position="274"/>
    </location>
</feature>
<dbReference type="Proteomes" id="UP001556367">
    <property type="component" value="Unassembled WGS sequence"/>
</dbReference>
<keyword evidence="6" id="KW-1185">Reference proteome</keyword>
<name>A0ABR3K043_9AGAR</name>
<reference evidence="6" key="1">
    <citation type="submission" date="2024-06" db="EMBL/GenBank/DDBJ databases">
        <title>Multi-omics analyses provide insights into the biosynthesis of the anticancer antibiotic pleurotin in Hohenbuehelia grisea.</title>
        <authorList>
            <person name="Weaver J.A."/>
            <person name="Alberti F."/>
        </authorList>
    </citation>
    <scope>NUCLEOTIDE SEQUENCE [LARGE SCALE GENOMIC DNA]</scope>
    <source>
        <strain evidence="6">T-177</strain>
    </source>
</reference>
<comment type="caution">
    <text evidence="5">The sequence shown here is derived from an EMBL/GenBank/DDBJ whole genome shotgun (WGS) entry which is preliminary data.</text>
</comment>
<dbReference type="EMBL" id="JASNQZ010000001">
    <property type="protein sequence ID" value="KAL0961169.1"/>
    <property type="molecule type" value="Genomic_DNA"/>
</dbReference>
<evidence type="ECO:0000259" key="4">
    <source>
        <dbReference type="PROSITE" id="PS51037"/>
    </source>
</evidence>
<organism evidence="5 6">
    <name type="scientific">Hohenbuehelia grisea</name>
    <dbReference type="NCBI Taxonomy" id="104357"/>
    <lineage>
        <taxon>Eukaryota</taxon>
        <taxon>Fungi</taxon>
        <taxon>Dikarya</taxon>
        <taxon>Basidiomycota</taxon>
        <taxon>Agaricomycotina</taxon>
        <taxon>Agaricomycetes</taxon>
        <taxon>Agaricomycetidae</taxon>
        <taxon>Agaricales</taxon>
        <taxon>Pleurotineae</taxon>
        <taxon>Pleurotaceae</taxon>
        <taxon>Hohenbuehelia</taxon>
    </lineage>
</organism>
<feature type="region of interest" description="Disordered" evidence="3">
    <location>
        <begin position="104"/>
        <end position="134"/>
    </location>
</feature>
<feature type="region of interest" description="Disordered" evidence="3">
    <location>
        <begin position="1016"/>
        <end position="1035"/>
    </location>
</feature>
<accession>A0ABR3K043</accession>
<gene>
    <name evidence="5" type="ORF">HGRIS_006141</name>
</gene>
<dbReference type="PROSITE" id="PS51037">
    <property type="entry name" value="YEATS"/>
    <property type="match status" value="1"/>
</dbReference>
<dbReference type="InterPro" id="IPR055129">
    <property type="entry name" value="YEATS_dom"/>
</dbReference>